<dbReference type="AlphaFoldDB" id="A0A1F4UQ12"/>
<reference evidence="2 3" key="1">
    <citation type="journal article" date="2016" name="Nat. Commun.">
        <title>Thousands of microbial genomes shed light on interconnected biogeochemical processes in an aquifer system.</title>
        <authorList>
            <person name="Anantharaman K."/>
            <person name="Brown C.T."/>
            <person name="Hug L.A."/>
            <person name="Sharon I."/>
            <person name="Castelle C.J."/>
            <person name="Probst A.J."/>
            <person name="Thomas B.C."/>
            <person name="Singh A."/>
            <person name="Wilkins M.J."/>
            <person name="Karaoz U."/>
            <person name="Brodie E.L."/>
            <person name="Williams K.H."/>
            <person name="Hubbard S.S."/>
            <person name="Banfield J.F."/>
        </authorList>
    </citation>
    <scope>NUCLEOTIDE SEQUENCE [LARGE SCALE GENOMIC DNA]</scope>
</reference>
<feature type="transmembrane region" description="Helical" evidence="1">
    <location>
        <begin position="149"/>
        <end position="172"/>
    </location>
</feature>
<accession>A0A1F4UQ12</accession>
<evidence type="ECO:0000313" key="2">
    <source>
        <dbReference type="EMBL" id="OGC47048.1"/>
    </source>
</evidence>
<keyword evidence="1" id="KW-0472">Membrane</keyword>
<dbReference type="Pfam" id="PF18936">
    <property type="entry name" value="DUF5684"/>
    <property type="match status" value="1"/>
</dbReference>
<feature type="transmembrane region" description="Helical" evidence="1">
    <location>
        <begin position="127"/>
        <end position="143"/>
    </location>
</feature>
<organism evidence="2 3">
    <name type="scientific">candidate division WS6 bacterium RIFOXYC1_FULL_33_10</name>
    <dbReference type="NCBI Taxonomy" id="1802606"/>
    <lineage>
        <taxon>Bacteria</taxon>
        <taxon>Candidatus Dojkabacteria</taxon>
    </lineage>
</organism>
<gene>
    <name evidence="2" type="ORF">A3J98_02905</name>
</gene>
<comment type="caution">
    <text evidence="2">The sequence shown here is derived from an EMBL/GenBank/DDBJ whole genome shotgun (WGS) entry which is preliminary data.</text>
</comment>
<dbReference type="Proteomes" id="UP000178631">
    <property type="component" value="Unassembled WGS sequence"/>
</dbReference>
<feature type="transmembrane region" description="Helical" evidence="1">
    <location>
        <begin position="184"/>
        <end position="203"/>
    </location>
</feature>
<keyword evidence="1" id="KW-0812">Transmembrane</keyword>
<sequence>MRDLKTVILTLLLAVLLLPIGVGYAQEEEVIPPDEEYDVTIQQNVAEEEPILYEDTEYDYNYQYDTEDINKMFESLPSDAVEEGVAKGLFAAMAAYSIFLGVFGLAGYIFTALAFQKIGKEMKYENAWFAWVPILQTVMMFELGGQNPWLLLLFLIPGIGQIIVLIFTFMALMKITEKRGYDKVLAVLIFVPLAMYVLFYLLAWKPKEVVATTTPTQPVPETK</sequence>
<name>A0A1F4UQ12_9BACT</name>
<proteinExistence type="predicted"/>
<evidence type="ECO:0000256" key="1">
    <source>
        <dbReference type="SAM" id="Phobius"/>
    </source>
</evidence>
<dbReference type="InterPro" id="IPR043739">
    <property type="entry name" value="DUF5684"/>
</dbReference>
<evidence type="ECO:0000313" key="3">
    <source>
        <dbReference type="Proteomes" id="UP000178631"/>
    </source>
</evidence>
<keyword evidence="1" id="KW-1133">Transmembrane helix</keyword>
<dbReference type="EMBL" id="MEUP01000013">
    <property type="protein sequence ID" value="OGC47048.1"/>
    <property type="molecule type" value="Genomic_DNA"/>
</dbReference>
<feature type="transmembrane region" description="Helical" evidence="1">
    <location>
        <begin position="89"/>
        <end position="115"/>
    </location>
</feature>
<protein>
    <submittedName>
        <fullName evidence="2">Uncharacterized protein</fullName>
    </submittedName>
</protein>